<reference evidence="3" key="1">
    <citation type="submission" date="2017-01" db="EMBL/GenBank/DDBJ databases">
        <authorList>
            <person name="Varghese N."/>
            <person name="Submissions S."/>
        </authorList>
    </citation>
    <scope>NUCLEOTIDE SEQUENCE [LARGE SCALE GENOMIC DNA]</scope>
    <source>
        <strain evidence="3">CGMCC 1.7737</strain>
    </source>
</reference>
<protein>
    <recommendedName>
        <fullName evidence="1">Halobacterial output domain-containing protein</fullName>
    </recommendedName>
</protein>
<dbReference type="AlphaFoldDB" id="A0A1N6VV66"/>
<dbReference type="InterPro" id="IPR040624">
    <property type="entry name" value="HalOD1"/>
</dbReference>
<accession>A0A1N6VV66</accession>
<evidence type="ECO:0000313" key="3">
    <source>
        <dbReference type="Proteomes" id="UP000186914"/>
    </source>
</evidence>
<gene>
    <name evidence="2" type="ORF">SAMN05421858_0499</name>
</gene>
<evidence type="ECO:0000259" key="1">
    <source>
        <dbReference type="Pfam" id="PF18545"/>
    </source>
</evidence>
<name>A0A1N6VV66_9EURY</name>
<dbReference type="Proteomes" id="UP000186914">
    <property type="component" value="Unassembled WGS sequence"/>
</dbReference>
<feature type="domain" description="Halobacterial output" evidence="1">
    <location>
        <begin position="16"/>
        <end position="84"/>
    </location>
</feature>
<dbReference type="OrthoDB" id="271604at2157"/>
<dbReference type="Pfam" id="PF18545">
    <property type="entry name" value="HalOD1"/>
    <property type="match status" value="1"/>
</dbReference>
<dbReference type="EMBL" id="FTNO01000001">
    <property type="protein sequence ID" value="SIQ81720.1"/>
    <property type="molecule type" value="Genomic_DNA"/>
</dbReference>
<organism evidence="2 3">
    <name type="scientific">Haladaptatus litoreus</name>
    <dbReference type="NCBI Taxonomy" id="553468"/>
    <lineage>
        <taxon>Archaea</taxon>
        <taxon>Methanobacteriati</taxon>
        <taxon>Methanobacteriota</taxon>
        <taxon>Stenosarchaea group</taxon>
        <taxon>Halobacteria</taxon>
        <taxon>Halobacteriales</taxon>
        <taxon>Haladaptataceae</taxon>
        <taxon>Haladaptatus</taxon>
    </lineage>
</organism>
<sequence length="94" mass="10182">MNERANTVTTPITNGHVSEAVVQAISQVNGVDPLELDSPLYDTIDPDALDRLFQPTPTTDRDIESKISFTIAGCEVTITDNRVVAAKRLSPVDT</sequence>
<keyword evidence="3" id="KW-1185">Reference proteome</keyword>
<proteinExistence type="predicted"/>
<dbReference type="RefSeq" id="WP_076427655.1">
    <property type="nucleotide sequence ID" value="NZ_FTNO01000001.1"/>
</dbReference>
<evidence type="ECO:0000313" key="2">
    <source>
        <dbReference type="EMBL" id="SIQ81720.1"/>
    </source>
</evidence>